<comment type="caution">
    <text evidence="1">The sequence shown here is derived from an EMBL/GenBank/DDBJ whole genome shotgun (WGS) entry which is preliminary data.</text>
</comment>
<dbReference type="Proteomes" id="UP000657918">
    <property type="component" value="Unassembled WGS sequence"/>
</dbReference>
<evidence type="ECO:0000313" key="2">
    <source>
        <dbReference type="Proteomes" id="UP000657918"/>
    </source>
</evidence>
<name>A0A835JTI9_9ROSI</name>
<evidence type="ECO:0000313" key="1">
    <source>
        <dbReference type="EMBL" id="KAF9676213.1"/>
    </source>
</evidence>
<reference evidence="1 2" key="1">
    <citation type="submission" date="2020-10" db="EMBL/GenBank/DDBJ databases">
        <title>Plant Genome Project.</title>
        <authorList>
            <person name="Zhang R.-G."/>
        </authorList>
    </citation>
    <scope>NUCLEOTIDE SEQUENCE [LARGE SCALE GENOMIC DNA]</scope>
    <source>
        <strain evidence="1">FAFU-HL-1</strain>
        <tissue evidence="1">Leaf</tissue>
    </source>
</reference>
<gene>
    <name evidence="1" type="ORF">SADUNF_Sadunf09G0115100</name>
</gene>
<dbReference type="OrthoDB" id="4062651at2759"/>
<proteinExistence type="predicted"/>
<organism evidence="1 2">
    <name type="scientific">Salix dunnii</name>
    <dbReference type="NCBI Taxonomy" id="1413687"/>
    <lineage>
        <taxon>Eukaryota</taxon>
        <taxon>Viridiplantae</taxon>
        <taxon>Streptophyta</taxon>
        <taxon>Embryophyta</taxon>
        <taxon>Tracheophyta</taxon>
        <taxon>Spermatophyta</taxon>
        <taxon>Magnoliopsida</taxon>
        <taxon>eudicotyledons</taxon>
        <taxon>Gunneridae</taxon>
        <taxon>Pentapetalae</taxon>
        <taxon>rosids</taxon>
        <taxon>fabids</taxon>
        <taxon>Malpighiales</taxon>
        <taxon>Salicaceae</taxon>
        <taxon>Saliceae</taxon>
        <taxon>Salix</taxon>
    </lineage>
</organism>
<keyword evidence="2" id="KW-1185">Reference proteome</keyword>
<dbReference type="AlphaFoldDB" id="A0A835JTI9"/>
<protein>
    <submittedName>
        <fullName evidence="1">Uncharacterized protein</fullName>
    </submittedName>
</protein>
<dbReference type="EMBL" id="JADGMS010000009">
    <property type="protein sequence ID" value="KAF9676213.1"/>
    <property type="molecule type" value="Genomic_DNA"/>
</dbReference>
<sequence length="126" mass="14184">MTLGTLCHREVGALMVTILTFPFKQEDGVDIWLGSSWILLSRQGRAGKEADVYSFRLSEFGSFSGAGNVFEVADERLDMDFSKHEMDFNKCEHPIAKQRPKISQAIENSCVMDSDDVDSKKEEKDS</sequence>
<accession>A0A835JTI9</accession>